<dbReference type="AlphaFoldDB" id="A0A9W9PGK9"/>
<protein>
    <submittedName>
        <fullName evidence="2">Uncharacterized protein</fullName>
    </submittedName>
</protein>
<reference evidence="2" key="1">
    <citation type="submission" date="2022-11" db="EMBL/GenBank/DDBJ databases">
        <authorList>
            <person name="Petersen C."/>
        </authorList>
    </citation>
    <scope>NUCLEOTIDE SEQUENCE</scope>
    <source>
        <strain evidence="2">IBT 19713</strain>
    </source>
</reference>
<feature type="compositionally biased region" description="Low complexity" evidence="1">
    <location>
        <begin position="1"/>
        <end position="27"/>
    </location>
</feature>
<comment type="caution">
    <text evidence="2">The sequence shown here is derived from an EMBL/GenBank/DDBJ whole genome shotgun (WGS) entry which is preliminary data.</text>
</comment>
<dbReference type="Proteomes" id="UP001150941">
    <property type="component" value="Unassembled WGS sequence"/>
</dbReference>
<evidence type="ECO:0000256" key="1">
    <source>
        <dbReference type="SAM" id="MobiDB-lite"/>
    </source>
</evidence>
<name>A0A9W9PGK9_9EURO</name>
<dbReference type="OrthoDB" id="76567at2759"/>
<sequence>MDTQTPPFSDSDSVSSSPDESVSTSTTRVALPDSARDISMPLPLPQPLNISGDQTEFKKIEDELLRKIRAKYTGYLWFFNVTKETFYQLQDENSRNTRHFRYLYNFDERKLRIWMPARAHDSFVTQLVILISDKLRAAGLHNTACVPNLSPTLKFGNFAAQPDGCWGPFNSDDFTVCVEVANSQSDAQLRNDARRWLEHTGSPFEICLTVKVSADKIVLSVWRPQARPDNGHGPWLRRRHRSATITHTATIVRNSPNPTVICESNTSSSSTRNEIRLPVVAFTGYQLPPGINVNPWDEIILTEDDLVALGRVHWIPRNGY</sequence>
<evidence type="ECO:0000313" key="2">
    <source>
        <dbReference type="EMBL" id="KAJ5246395.1"/>
    </source>
</evidence>
<feature type="region of interest" description="Disordered" evidence="1">
    <location>
        <begin position="1"/>
        <end position="30"/>
    </location>
</feature>
<organism evidence="2 3">
    <name type="scientific">Penicillium chermesinum</name>
    <dbReference type="NCBI Taxonomy" id="63820"/>
    <lineage>
        <taxon>Eukaryota</taxon>
        <taxon>Fungi</taxon>
        <taxon>Dikarya</taxon>
        <taxon>Ascomycota</taxon>
        <taxon>Pezizomycotina</taxon>
        <taxon>Eurotiomycetes</taxon>
        <taxon>Eurotiomycetidae</taxon>
        <taxon>Eurotiales</taxon>
        <taxon>Aspergillaceae</taxon>
        <taxon>Penicillium</taxon>
    </lineage>
</organism>
<dbReference type="GeneID" id="83197978"/>
<proteinExistence type="predicted"/>
<accession>A0A9W9PGK9</accession>
<dbReference type="RefSeq" id="XP_058333816.1">
    <property type="nucleotide sequence ID" value="XM_058470675.1"/>
</dbReference>
<gene>
    <name evidence="2" type="ORF">N7468_001378</name>
</gene>
<dbReference type="EMBL" id="JAPQKS010000002">
    <property type="protein sequence ID" value="KAJ5246395.1"/>
    <property type="molecule type" value="Genomic_DNA"/>
</dbReference>
<evidence type="ECO:0000313" key="3">
    <source>
        <dbReference type="Proteomes" id="UP001150941"/>
    </source>
</evidence>
<keyword evidence="3" id="KW-1185">Reference proteome</keyword>
<reference evidence="2" key="2">
    <citation type="journal article" date="2023" name="IMA Fungus">
        <title>Comparative genomic study of the Penicillium genus elucidates a diverse pangenome and 15 lateral gene transfer events.</title>
        <authorList>
            <person name="Petersen C."/>
            <person name="Sorensen T."/>
            <person name="Nielsen M.R."/>
            <person name="Sondergaard T.E."/>
            <person name="Sorensen J.L."/>
            <person name="Fitzpatrick D.A."/>
            <person name="Frisvad J.C."/>
            <person name="Nielsen K.L."/>
        </authorList>
    </citation>
    <scope>NUCLEOTIDE SEQUENCE</scope>
    <source>
        <strain evidence="2">IBT 19713</strain>
    </source>
</reference>